<reference evidence="3 4" key="1">
    <citation type="submission" date="2018-11" db="EMBL/GenBank/DDBJ databases">
        <authorList>
            <consortium name="Pathogen Informatics"/>
        </authorList>
    </citation>
    <scope>NUCLEOTIDE SEQUENCE [LARGE SCALE GENOMIC DNA]</scope>
</reference>
<evidence type="ECO:0000256" key="2">
    <source>
        <dbReference type="SAM" id="MobiDB-lite"/>
    </source>
</evidence>
<feature type="compositionally biased region" description="Polar residues" evidence="2">
    <location>
        <begin position="288"/>
        <end position="302"/>
    </location>
</feature>
<feature type="region of interest" description="Disordered" evidence="2">
    <location>
        <begin position="142"/>
        <end position="165"/>
    </location>
</feature>
<protein>
    <submittedName>
        <fullName evidence="3">Uncharacterized protein</fullName>
    </submittedName>
</protein>
<feature type="region of interest" description="Disordered" evidence="2">
    <location>
        <begin position="52"/>
        <end position="76"/>
    </location>
</feature>
<keyword evidence="1" id="KW-0175">Coiled coil</keyword>
<keyword evidence="4" id="KW-1185">Reference proteome</keyword>
<evidence type="ECO:0000313" key="3">
    <source>
        <dbReference type="EMBL" id="VDK35553.1"/>
    </source>
</evidence>
<feature type="coiled-coil region" evidence="1">
    <location>
        <begin position="178"/>
        <end position="205"/>
    </location>
</feature>
<dbReference type="EMBL" id="UYRS01018438">
    <property type="protein sequence ID" value="VDK35553.1"/>
    <property type="molecule type" value="Genomic_DNA"/>
</dbReference>
<organism evidence="3 4">
    <name type="scientific">Taenia asiatica</name>
    <name type="common">Asian tapeworm</name>
    <dbReference type="NCBI Taxonomy" id="60517"/>
    <lineage>
        <taxon>Eukaryota</taxon>
        <taxon>Metazoa</taxon>
        <taxon>Spiralia</taxon>
        <taxon>Lophotrochozoa</taxon>
        <taxon>Platyhelminthes</taxon>
        <taxon>Cestoda</taxon>
        <taxon>Eucestoda</taxon>
        <taxon>Cyclophyllidea</taxon>
        <taxon>Taeniidae</taxon>
        <taxon>Taenia</taxon>
    </lineage>
</organism>
<dbReference type="OrthoDB" id="10447259at2759"/>
<accession>A0A3P6Q039</accession>
<sequence length="319" mass="35035">MELQNIYSQRLPKSVVTQTAGLEFQLERSRVSGRLGLEGDSHDEALQRYYVNHRLTSSRSPPGGANEVTGKRRRSRHTVCPISSMVAKMKNGLFTRSCTTANNSNEGDGTAVVGKESSSTARNLLSRSRKLVADAEQNLPVPVARGRKKKDTKDEDAGGQTATIRGVEGDVDSDDAAIPDLQENFDELKEELERIVKRHEASTTQVEEVKAKLSEELTNTEPPEALSGEKLDASREELLWRNIFGKDSKNAVLSSATSQYLPSSAPAETDVSKKKQVTMEMVGDPPTNLHQATGLTGTKSVRQQNSVWSVLEDLEKEKL</sequence>
<evidence type="ECO:0000256" key="1">
    <source>
        <dbReference type="SAM" id="Coils"/>
    </source>
</evidence>
<dbReference type="Proteomes" id="UP000282613">
    <property type="component" value="Unassembled WGS sequence"/>
</dbReference>
<gene>
    <name evidence="3" type="ORF">TASK_LOCUS5742</name>
</gene>
<proteinExistence type="predicted"/>
<feature type="region of interest" description="Disordered" evidence="2">
    <location>
        <begin position="282"/>
        <end position="302"/>
    </location>
</feature>
<name>A0A3P6Q039_TAEAS</name>
<evidence type="ECO:0000313" key="4">
    <source>
        <dbReference type="Proteomes" id="UP000282613"/>
    </source>
</evidence>
<dbReference type="AlphaFoldDB" id="A0A3P6Q039"/>